<gene>
    <name evidence="9" type="primary">yndE_11</name>
    <name evidence="9" type="ORF">PAESOLCIP111_03143</name>
</gene>
<dbReference type="EMBL" id="CAJVAS010000012">
    <property type="protein sequence ID" value="CAG7629860.1"/>
    <property type="molecule type" value="Genomic_DNA"/>
</dbReference>
<comment type="subcellular location">
    <subcellularLocation>
        <location evidence="1">Membrane</location>
        <topology evidence="1">Multi-pass membrane protein</topology>
    </subcellularLocation>
</comment>
<feature type="transmembrane region" description="Helical" evidence="8">
    <location>
        <begin position="307"/>
        <end position="327"/>
    </location>
</feature>
<keyword evidence="4" id="KW-0309">Germination</keyword>
<evidence type="ECO:0000256" key="4">
    <source>
        <dbReference type="ARBA" id="ARBA00022544"/>
    </source>
</evidence>
<evidence type="ECO:0000256" key="3">
    <source>
        <dbReference type="ARBA" id="ARBA00022448"/>
    </source>
</evidence>
<evidence type="ECO:0000256" key="1">
    <source>
        <dbReference type="ARBA" id="ARBA00004141"/>
    </source>
</evidence>
<keyword evidence="3" id="KW-0813">Transport</keyword>
<comment type="similarity">
    <text evidence="2">Belongs to the amino acid-polyamine-organocation (APC) superfamily. Spore germination protein (SGP) (TC 2.A.3.9) family.</text>
</comment>
<feature type="transmembrane region" description="Helical" evidence="8">
    <location>
        <begin position="271"/>
        <end position="295"/>
    </location>
</feature>
<accession>A0A916K1Z8</accession>
<dbReference type="NCBIfam" id="TIGR00912">
    <property type="entry name" value="2A0309"/>
    <property type="match status" value="1"/>
</dbReference>
<evidence type="ECO:0000256" key="7">
    <source>
        <dbReference type="ARBA" id="ARBA00023136"/>
    </source>
</evidence>
<feature type="transmembrane region" description="Helical" evidence="8">
    <location>
        <begin position="12"/>
        <end position="32"/>
    </location>
</feature>
<dbReference type="AlphaFoldDB" id="A0A916K1Z8"/>
<dbReference type="PANTHER" id="PTHR34975">
    <property type="entry name" value="SPORE GERMINATION PROTEIN A2"/>
    <property type="match status" value="1"/>
</dbReference>
<reference evidence="9" key="1">
    <citation type="submission" date="2021-06" db="EMBL/GenBank/DDBJ databases">
        <authorList>
            <person name="Criscuolo A."/>
        </authorList>
    </citation>
    <scope>NUCLEOTIDE SEQUENCE</scope>
    <source>
        <strain evidence="9">CIP111600</strain>
    </source>
</reference>
<feature type="transmembrane region" description="Helical" evidence="8">
    <location>
        <begin position="111"/>
        <end position="133"/>
    </location>
</feature>
<name>A0A916K1Z8_9BACL</name>
<feature type="transmembrane region" description="Helical" evidence="8">
    <location>
        <begin position="222"/>
        <end position="251"/>
    </location>
</feature>
<protein>
    <submittedName>
        <fullName evidence="9">Spore germination protein YndE</fullName>
    </submittedName>
</protein>
<keyword evidence="6 8" id="KW-1133">Transmembrane helix</keyword>
<dbReference type="Proteomes" id="UP000693672">
    <property type="component" value="Unassembled WGS sequence"/>
</dbReference>
<dbReference type="GO" id="GO:0016020">
    <property type="term" value="C:membrane"/>
    <property type="evidence" value="ECO:0007669"/>
    <property type="project" value="UniProtKB-SubCell"/>
</dbReference>
<comment type="caution">
    <text evidence="9">The sequence shown here is derived from an EMBL/GenBank/DDBJ whole genome shotgun (WGS) entry which is preliminary data.</text>
</comment>
<evidence type="ECO:0000256" key="8">
    <source>
        <dbReference type="SAM" id="Phobius"/>
    </source>
</evidence>
<dbReference type="InterPro" id="IPR004761">
    <property type="entry name" value="Spore_GerAB"/>
</dbReference>
<keyword evidence="7 8" id="KW-0472">Membrane</keyword>
<keyword evidence="5 8" id="KW-0812">Transmembrane</keyword>
<evidence type="ECO:0000313" key="10">
    <source>
        <dbReference type="Proteomes" id="UP000693672"/>
    </source>
</evidence>
<evidence type="ECO:0000256" key="5">
    <source>
        <dbReference type="ARBA" id="ARBA00022692"/>
    </source>
</evidence>
<keyword evidence="10" id="KW-1185">Reference proteome</keyword>
<proteinExistence type="inferred from homology"/>
<dbReference type="PANTHER" id="PTHR34975:SF2">
    <property type="entry name" value="SPORE GERMINATION PROTEIN A2"/>
    <property type="match status" value="1"/>
</dbReference>
<evidence type="ECO:0000256" key="6">
    <source>
        <dbReference type="ARBA" id="ARBA00022989"/>
    </source>
</evidence>
<sequence length="367" mass="41006">MTEPRERISDNQIAFMMVLFEIGSTPLFFLGSKAKQDAWLAMLIAAGFGLLLVYLYIAIQRKEPDRHLIGILRTYFGRLLGSVLGAAYILYFGYESMRNVRDFGELMSQTLLTETPLAVTMLIVVLIAAYGILKGAEVVFRLSEFLLPILMISYGILILFLFITDIVHFRLLLPMMENGPGPVLKAAFPDIVSFPFGQTIVFLMFWHLCGENGIPVKATVRAYVSVALFLIFMNALNIAVLGPTLAGISALPFLQSVQLISVANVFERLDVFVTLLIYIGLFMKMIVFYLCAVIGLSQWAAKARNRFVLPVGIVIFAASFLEPNYTYHISFGFNVSLKLFTIFQIVIPAALWIVMLLSKGKPAVRIQ</sequence>
<evidence type="ECO:0000256" key="2">
    <source>
        <dbReference type="ARBA" id="ARBA00007998"/>
    </source>
</evidence>
<organism evidence="9 10">
    <name type="scientific">Paenibacillus solanacearum</name>
    <dbReference type="NCBI Taxonomy" id="2048548"/>
    <lineage>
        <taxon>Bacteria</taxon>
        <taxon>Bacillati</taxon>
        <taxon>Bacillota</taxon>
        <taxon>Bacilli</taxon>
        <taxon>Bacillales</taxon>
        <taxon>Paenibacillaceae</taxon>
        <taxon>Paenibacillus</taxon>
    </lineage>
</organism>
<feature type="transmembrane region" description="Helical" evidence="8">
    <location>
        <begin position="71"/>
        <end position="91"/>
    </location>
</feature>
<dbReference type="GO" id="GO:0009847">
    <property type="term" value="P:spore germination"/>
    <property type="evidence" value="ECO:0007669"/>
    <property type="project" value="InterPro"/>
</dbReference>
<evidence type="ECO:0000313" key="9">
    <source>
        <dbReference type="EMBL" id="CAG7629860.1"/>
    </source>
</evidence>
<feature type="transmembrane region" description="Helical" evidence="8">
    <location>
        <begin position="191"/>
        <end position="210"/>
    </location>
</feature>
<dbReference type="Pfam" id="PF03845">
    <property type="entry name" value="Spore_permease"/>
    <property type="match status" value="1"/>
</dbReference>
<dbReference type="RefSeq" id="WP_218092896.1">
    <property type="nucleotide sequence ID" value="NZ_CAJVAS010000012.1"/>
</dbReference>
<feature type="transmembrane region" description="Helical" evidence="8">
    <location>
        <begin position="339"/>
        <end position="357"/>
    </location>
</feature>
<feature type="transmembrane region" description="Helical" evidence="8">
    <location>
        <begin position="145"/>
        <end position="171"/>
    </location>
</feature>
<feature type="transmembrane region" description="Helical" evidence="8">
    <location>
        <begin position="38"/>
        <end position="59"/>
    </location>
</feature>